<comment type="caution">
    <text evidence="2">The sequence shown here is derived from an EMBL/GenBank/DDBJ whole genome shotgun (WGS) entry which is preliminary data.</text>
</comment>
<organism evidence="2 3">
    <name type="scientific">Rhodococcus qingshengii</name>
    <dbReference type="NCBI Taxonomy" id="334542"/>
    <lineage>
        <taxon>Bacteria</taxon>
        <taxon>Bacillati</taxon>
        <taxon>Actinomycetota</taxon>
        <taxon>Actinomycetes</taxon>
        <taxon>Mycobacteriales</taxon>
        <taxon>Nocardiaceae</taxon>
        <taxon>Rhodococcus</taxon>
        <taxon>Rhodococcus erythropolis group</taxon>
    </lineage>
</organism>
<evidence type="ECO:0000256" key="1">
    <source>
        <dbReference type="SAM" id="MobiDB-lite"/>
    </source>
</evidence>
<evidence type="ECO:0000313" key="2">
    <source>
        <dbReference type="EMBL" id="MDE8646612.1"/>
    </source>
</evidence>
<dbReference type="EMBL" id="JARDXE010000010">
    <property type="protein sequence ID" value="MDE8646612.1"/>
    <property type="molecule type" value="Genomic_DNA"/>
</dbReference>
<dbReference type="InterPro" id="IPR036291">
    <property type="entry name" value="NAD(P)-bd_dom_sf"/>
</dbReference>
<dbReference type="RefSeq" id="WP_275231937.1">
    <property type="nucleotide sequence ID" value="NZ_JARDXE010000010.1"/>
</dbReference>
<name>A0AAW6LMW8_RHOSG</name>
<proteinExistence type="predicted"/>
<dbReference type="Proteomes" id="UP001217325">
    <property type="component" value="Unassembled WGS sequence"/>
</dbReference>
<dbReference type="PANTHER" id="PTHR43162:SF1">
    <property type="entry name" value="PRESTALK A DIFFERENTIATION PROTEIN A"/>
    <property type="match status" value="1"/>
</dbReference>
<dbReference type="Gene3D" id="3.90.25.10">
    <property type="entry name" value="UDP-galactose 4-epimerase, domain 1"/>
    <property type="match status" value="1"/>
</dbReference>
<sequence length="256" mass="27717">MADSLESEGHAVRRASRSSGSTPFDWFSQDTWRQAVEGVSRAYVVLPERVMDFGAFVDLLENCGVEHAVVLTARNPSVSGDGIAVGAEFAFAQSAVKSTFLQPSWFAQNFTTGMFAGQLQATGTLRLPAGTGSEPFIDYRDIAEVASSILSMDDPSPSGPLPLTGPKSYSFEEALRVLADVTGTDAGRFESISVLEWKSDATRMGIPESFVQSLTNLFVAISKGRDDYISNGVHEVLGREPRTLFDTFRDHSNVTT</sequence>
<dbReference type="PANTHER" id="PTHR43162">
    <property type="match status" value="1"/>
</dbReference>
<dbReference type="AlphaFoldDB" id="A0AAW6LMW8"/>
<dbReference type="InterPro" id="IPR051604">
    <property type="entry name" value="Ergot_Alk_Oxidoreductase"/>
</dbReference>
<feature type="region of interest" description="Disordered" evidence="1">
    <location>
        <begin position="1"/>
        <end position="23"/>
    </location>
</feature>
<gene>
    <name evidence="2" type="ORF">PXH69_16735</name>
</gene>
<protein>
    <submittedName>
        <fullName evidence="2">dTDP-4-dehydrorhamnose reductase</fullName>
    </submittedName>
</protein>
<reference evidence="2" key="1">
    <citation type="submission" date="2023-02" db="EMBL/GenBank/DDBJ databases">
        <title>A novel hydrolase synthesized by Rhodococcus erythropolis HQ is responsible for the detoxification of Zearalenone.</title>
        <authorList>
            <person name="Hu J."/>
            <person name="Xu J."/>
        </authorList>
    </citation>
    <scope>NUCLEOTIDE SEQUENCE</scope>
    <source>
        <strain evidence="2">HQ</strain>
    </source>
</reference>
<evidence type="ECO:0000313" key="3">
    <source>
        <dbReference type="Proteomes" id="UP001217325"/>
    </source>
</evidence>
<dbReference type="Gene3D" id="3.40.50.720">
    <property type="entry name" value="NAD(P)-binding Rossmann-like Domain"/>
    <property type="match status" value="1"/>
</dbReference>
<dbReference type="SUPFAM" id="SSF51735">
    <property type="entry name" value="NAD(P)-binding Rossmann-fold domains"/>
    <property type="match status" value="1"/>
</dbReference>
<accession>A0AAW6LMW8</accession>